<evidence type="ECO:0000313" key="5">
    <source>
        <dbReference type="Proteomes" id="UP000325313"/>
    </source>
</evidence>
<comment type="caution">
    <text evidence="2">The sequence shown here is derived from an EMBL/GenBank/DDBJ whole genome shotgun (WGS) entry which is preliminary data.</text>
</comment>
<name>A0A5B0N4U2_PUCGR</name>
<reference evidence="4 5" key="1">
    <citation type="submission" date="2019-05" db="EMBL/GenBank/DDBJ databases">
        <title>Emergence of the Ug99 lineage of the wheat stem rust pathogen through somatic hybridization.</title>
        <authorList>
            <person name="Li F."/>
            <person name="Upadhyaya N.M."/>
            <person name="Sperschneider J."/>
            <person name="Matny O."/>
            <person name="Nguyen-Phuc H."/>
            <person name="Mago R."/>
            <person name="Raley C."/>
            <person name="Miller M.E."/>
            <person name="Silverstein K.A.T."/>
            <person name="Henningsen E."/>
            <person name="Hirsch C.D."/>
            <person name="Visser B."/>
            <person name="Pretorius Z.A."/>
            <person name="Steffenson B.J."/>
            <person name="Schwessinger B."/>
            <person name="Dodds P.N."/>
            <person name="Figueroa M."/>
        </authorList>
    </citation>
    <scope>NUCLEOTIDE SEQUENCE [LARGE SCALE GENOMIC DNA]</scope>
    <source>
        <strain evidence="2">21-0</strain>
        <strain evidence="3 5">Ug99</strain>
    </source>
</reference>
<dbReference type="EMBL" id="VSWC01000118">
    <property type="protein sequence ID" value="KAA1083742.1"/>
    <property type="molecule type" value="Genomic_DNA"/>
</dbReference>
<gene>
    <name evidence="2" type="ORF">PGT21_005672</name>
    <name evidence="3" type="ORF">PGTUg99_013183</name>
</gene>
<evidence type="ECO:0000313" key="3">
    <source>
        <dbReference type="EMBL" id="KAA1122913.1"/>
    </source>
</evidence>
<keyword evidence="1" id="KW-0732">Signal</keyword>
<organism evidence="2 4">
    <name type="scientific">Puccinia graminis f. sp. tritici</name>
    <dbReference type="NCBI Taxonomy" id="56615"/>
    <lineage>
        <taxon>Eukaryota</taxon>
        <taxon>Fungi</taxon>
        <taxon>Dikarya</taxon>
        <taxon>Basidiomycota</taxon>
        <taxon>Pucciniomycotina</taxon>
        <taxon>Pucciniomycetes</taxon>
        <taxon>Pucciniales</taxon>
        <taxon>Pucciniaceae</taxon>
        <taxon>Puccinia</taxon>
    </lineage>
</organism>
<evidence type="ECO:0000313" key="4">
    <source>
        <dbReference type="Proteomes" id="UP000324748"/>
    </source>
</evidence>
<dbReference type="EMBL" id="VDEP01000214">
    <property type="protein sequence ID" value="KAA1122913.1"/>
    <property type="molecule type" value="Genomic_DNA"/>
</dbReference>
<dbReference type="OrthoDB" id="2499360at2759"/>
<proteinExistence type="predicted"/>
<evidence type="ECO:0000256" key="1">
    <source>
        <dbReference type="SAM" id="SignalP"/>
    </source>
</evidence>
<dbReference type="Proteomes" id="UP000325313">
    <property type="component" value="Unassembled WGS sequence"/>
</dbReference>
<evidence type="ECO:0008006" key="6">
    <source>
        <dbReference type="Google" id="ProtNLM"/>
    </source>
</evidence>
<feature type="chain" id="PRO_5036366227" description="Secreted protein" evidence="1">
    <location>
        <begin position="20"/>
        <end position="216"/>
    </location>
</feature>
<protein>
    <recommendedName>
        <fullName evidence="6">Secreted protein</fullName>
    </recommendedName>
</protein>
<evidence type="ECO:0000313" key="2">
    <source>
        <dbReference type="EMBL" id="KAA1083742.1"/>
    </source>
</evidence>
<dbReference type="Proteomes" id="UP000324748">
    <property type="component" value="Unassembled WGS sequence"/>
</dbReference>
<dbReference type="AlphaFoldDB" id="A0A5B0N4U2"/>
<feature type="signal peptide" evidence="1">
    <location>
        <begin position="1"/>
        <end position="19"/>
    </location>
</feature>
<keyword evidence="4" id="KW-1185">Reference proteome</keyword>
<accession>A0A5B0N4U2</accession>
<sequence>MKSNTVAILFALSISAVSATLHTRCYDYFMKKDGCVHSAAAADQRCTAPKKEHPQPVTAFNMNPGVHMAKRSETPDLERRYNTNQPSFYVAGGNGTCRVYDTNTDLGVCLWNGAEQNYPTAETAGWLNGDKKSNCGKQIYIQRKGRPETVQYVKVLDGCYFNAQTPDVGCFEIGVTLALFNKFNPTEKEKQDGKLYEGMTWDFNDLDGDKTANSPV</sequence>